<feature type="signal peptide" evidence="1">
    <location>
        <begin position="1"/>
        <end position="28"/>
    </location>
</feature>
<evidence type="ECO:0000313" key="3">
    <source>
        <dbReference type="Proteomes" id="UP000192727"/>
    </source>
</evidence>
<evidence type="ECO:0000313" key="2">
    <source>
        <dbReference type="EMBL" id="ARF67784.1"/>
    </source>
</evidence>
<organism evidence="2 3">
    <name type="scientific">Paenibacillus larvae subsp. pulvifaciens</name>
    <dbReference type="NCBI Taxonomy" id="1477"/>
    <lineage>
        <taxon>Bacteria</taxon>
        <taxon>Bacillati</taxon>
        <taxon>Bacillota</taxon>
        <taxon>Bacilli</taxon>
        <taxon>Bacillales</taxon>
        <taxon>Paenibacillaceae</taxon>
        <taxon>Paenibacillus</taxon>
    </lineage>
</organism>
<reference evidence="2 3" key="1">
    <citation type="submission" date="2017-03" db="EMBL/GenBank/DDBJ databases">
        <title>Paenibacillus larvae genome sequencing.</title>
        <authorList>
            <person name="Dingman D.W."/>
        </authorList>
    </citation>
    <scope>NUCLEOTIDE SEQUENCE [LARGE SCALE GENOMIC DNA]</scope>
    <source>
        <strain evidence="2 3">SAG 10367</strain>
    </source>
</reference>
<name>A0A1V0URI4_9BACL</name>
<accession>A0A1V0URI4</accession>
<dbReference type="RefSeq" id="WP_083039539.1">
    <property type="nucleotide sequence ID" value="NZ_CP020557.1"/>
</dbReference>
<dbReference type="AlphaFoldDB" id="A0A1V0URI4"/>
<sequence length="146" mass="15742">MKKKFFSFFLAITVLVTLLGGGISSASAAATGEPTPQKMELNMSLVKNGPKTTPSTEQKGIIGSLIKKLATKLLRFSAPYIEKGLAKVIGEKWAKKASQSFYKVADFIEKAQKIEEHAIAQIFIAGGLPPDIAYQAARYLVLLLPG</sequence>
<proteinExistence type="predicted"/>
<dbReference type="EMBL" id="CP020557">
    <property type="protein sequence ID" value="ARF67784.1"/>
    <property type="molecule type" value="Genomic_DNA"/>
</dbReference>
<protein>
    <submittedName>
        <fullName evidence="2">Uncharacterized protein</fullName>
    </submittedName>
</protein>
<dbReference type="Proteomes" id="UP000192727">
    <property type="component" value="Chromosome"/>
</dbReference>
<gene>
    <name evidence="2" type="ORF">B7C51_08005</name>
</gene>
<evidence type="ECO:0000256" key="1">
    <source>
        <dbReference type="SAM" id="SignalP"/>
    </source>
</evidence>
<keyword evidence="1" id="KW-0732">Signal</keyword>
<feature type="chain" id="PRO_5010738504" evidence="1">
    <location>
        <begin position="29"/>
        <end position="146"/>
    </location>
</feature>